<dbReference type="Pfam" id="PF01547">
    <property type="entry name" value="SBP_bac_1"/>
    <property type="match status" value="1"/>
</dbReference>
<comment type="similarity">
    <text evidence="2">Belongs to the bacterial solute-binding protein 1 family.</text>
</comment>
<evidence type="ECO:0000313" key="8">
    <source>
        <dbReference type="EMBL" id="SDL13860.1"/>
    </source>
</evidence>
<dbReference type="InterPro" id="IPR050490">
    <property type="entry name" value="Bact_solute-bd_prot1"/>
</dbReference>
<keyword evidence="9" id="KW-1185">Reference proteome</keyword>
<keyword evidence="3" id="KW-0813">Transport</keyword>
<dbReference type="EMBL" id="FNGP01000001">
    <property type="protein sequence ID" value="SDL13860.1"/>
    <property type="molecule type" value="Genomic_DNA"/>
</dbReference>
<dbReference type="PROSITE" id="PS51257">
    <property type="entry name" value="PROKAR_LIPOPROTEIN"/>
    <property type="match status" value="1"/>
</dbReference>
<evidence type="ECO:0000256" key="3">
    <source>
        <dbReference type="ARBA" id="ARBA00022448"/>
    </source>
</evidence>
<evidence type="ECO:0000256" key="5">
    <source>
        <dbReference type="ARBA" id="ARBA00049629"/>
    </source>
</evidence>
<dbReference type="PANTHER" id="PTHR43649:SF28">
    <property type="entry name" value="BINDING PROTEIN COMPONENT OF ABC SUGAR TRANSPORTER-RELATED"/>
    <property type="match status" value="1"/>
</dbReference>
<dbReference type="PANTHER" id="PTHR43649">
    <property type="entry name" value="ARABINOSE-BINDING PROTEIN-RELATED"/>
    <property type="match status" value="1"/>
</dbReference>
<accession>A0A1G9HLN2</accession>
<dbReference type="Gene3D" id="3.40.190.10">
    <property type="entry name" value="Periplasmic binding protein-like II"/>
    <property type="match status" value="2"/>
</dbReference>
<comment type="subcellular location">
    <subcellularLocation>
        <location evidence="1">Cell envelope</location>
    </subcellularLocation>
</comment>
<gene>
    <name evidence="8" type="ORF">SAMN04488242_0394</name>
</gene>
<evidence type="ECO:0000256" key="2">
    <source>
        <dbReference type="ARBA" id="ARBA00008520"/>
    </source>
</evidence>
<comment type="function">
    <text evidence="5">Part of a binding-protein-dependent transport system for a sugar.</text>
</comment>
<dbReference type="Proteomes" id="UP000199475">
    <property type="component" value="Unassembled WGS sequence"/>
</dbReference>
<feature type="chain" id="PRO_5039032011" description="Probable sugar-binding periplasmic protein" evidence="7">
    <location>
        <begin position="33"/>
        <end position="432"/>
    </location>
</feature>
<sequence>MNQLHRTGRPAGAVVLVAVALALGGCSTESPAQGSSGSPAPDGTSQTVLTFASGQQAAAQQLLDGFQEAHPEYRVEPVFIEQDSAYIQQIRTQLSAGTAPDIFKVWPGGGDSMAILSVAADGLVADLSGEEWADLVPENLRGLSGRDGALHSLPATIGGIGAIYNDQAMQELGATPPNTWDQVLELCADAQSAGKVAYALGNKDAWTAQLLPYALTATLVYGPDPEFTEKQIAGSATFADSGWSEALVKIGEMRAAQCFNEGANGTGYDDQMTLVARGDALGAVHVSQAVSGAQQYAPEGTTFSLAPFPATNNADETYTPVAPGLNFAMNAKAENPEAARAFLEYAASPEGQALFAVASNSTPALPAPEYEADAINQPLIAAQESKRATVYPDQTWPNTQVKEEFMISMQELFNGTLAPGEILERLDDAMQG</sequence>
<dbReference type="InterPro" id="IPR006059">
    <property type="entry name" value="SBP"/>
</dbReference>
<organism evidence="8 9">
    <name type="scientific">Tessaracoccus oleiagri</name>
    <dbReference type="NCBI Taxonomy" id="686624"/>
    <lineage>
        <taxon>Bacteria</taxon>
        <taxon>Bacillati</taxon>
        <taxon>Actinomycetota</taxon>
        <taxon>Actinomycetes</taxon>
        <taxon>Propionibacteriales</taxon>
        <taxon>Propionibacteriaceae</taxon>
        <taxon>Tessaracoccus</taxon>
    </lineage>
</organism>
<dbReference type="AlphaFoldDB" id="A0A1G9HLN2"/>
<evidence type="ECO:0000256" key="6">
    <source>
        <dbReference type="ARBA" id="ARBA00049753"/>
    </source>
</evidence>
<protein>
    <recommendedName>
        <fullName evidence="6">Probable sugar-binding periplasmic protein</fullName>
    </recommendedName>
</protein>
<evidence type="ECO:0000256" key="4">
    <source>
        <dbReference type="ARBA" id="ARBA00022729"/>
    </source>
</evidence>
<dbReference type="SUPFAM" id="SSF53850">
    <property type="entry name" value="Periplasmic binding protein-like II"/>
    <property type="match status" value="1"/>
</dbReference>
<dbReference type="STRING" id="686624.SAMN04488242_0394"/>
<keyword evidence="4 7" id="KW-0732">Signal</keyword>
<evidence type="ECO:0000256" key="1">
    <source>
        <dbReference type="ARBA" id="ARBA00004196"/>
    </source>
</evidence>
<name>A0A1G9HLN2_9ACTN</name>
<feature type="signal peptide" evidence="7">
    <location>
        <begin position="1"/>
        <end position="32"/>
    </location>
</feature>
<reference evidence="8 9" key="1">
    <citation type="submission" date="2016-10" db="EMBL/GenBank/DDBJ databases">
        <authorList>
            <person name="de Groot N.N."/>
        </authorList>
    </citation>
    <scope>NUCLEOTIDE SEQUENCE [LARGE SCALE GENOMIC DNA]</scope>
    <source>
        <strain evidence="8 9">CGMCC 1.9159</strain>
    </source>
</reference>
<evidence type="ECO:0000256" key="7">
    <source>
        <dbReference type="SAM" id="SignalP"/>
    </source>
</evidence>
<dbReference type="RefSeq" id="WP_176761621.1">
    <property type="nucleotide sequence ID" value="NZ_FNGP01000001.1"/>
</dbReference>
<dbReference type="GO" id="GO:0030313">
    <property type="term" value="C:cell envelope"/>
    <property type="evidence" value="ECO:0007669"/>
    <property type="project" value="UniProtKB-SubCell"/>
</dbReference>
<evidence type="ECO:0000313" key="9">
    <source>
        <dbReference type="Proteomes" id="UP000199475"/>
    </source>
</evidence>
<proteinExistence type="inferred from homology"/>